<accession>A0A2S7L0X0</accession>
<dbReference type="RefSeq" id="WP_104810711.1">
    <property type="nucleotide sequence ID" value="NZ_MQUA01000013.1"/>
</dbReference>
<gene>
    <name evidence="1" type="ORF">BST83_16375</name>
</gene>
<protein>
    <submittedName>
        <fullName evidence="1">3-oxoacyl-ACP synthase</fullName>
    </submittedName>
</protein>
<dbReference type="Proteomes" id="UP000239522">
    <property type="component" value="Unassembled WGS sequence"/>
</dbReference>
<dbReference type="EMBL" id="MQUA01000013">
    <property type="protein sequence ID" value="PQB08521.1"/>
    <property type="molecule type" value="Genomic_DNA"/>
</dbReference>
<name>A0A2S7L0X0_9FLAO</name>
<evidence type="ECO:0000313" key="1">
    <source>
        <dbReference type="EMBL" id="PQB08521.1"/>
    </source>
</evidence>
<keyword evidence="2" id="KW-1185">Reference proteome</keyword>
<proteinExistence type="predicted"/>
<sequence length="149" mass="16593">MNIKQELFKQCEAFVNKRAQTVEEIISSNQKALHSETKSSAGDKHETGRAMLQLEMEKASQQFAGIQEMKEILSKINTTKTLKIAHLGSVIFTDTTNYFLSISAGKLTFGGDDFFAISVSSPIGKLLLGSNENKEFSFNENKIKIKQIL</sequence>
<organism evidence="1 2">
    <name type="scientific">Polaribacter filamentus</name>
    <dbReference type="NCBI Taxonomy" id="53483"/>
    <lineage>
        <taxon>Bacteria</taxon>
        <taxon>Pseudomonadati</taxon>
        <taxon>Bacteroidota</taxon>
        <taxon>Flavobacteriia</taxon>
        <taxon>Flavobacteriales</taxon>
        <taxon>Flavobacteriaceae</taxon>
    </lineage>
</organism>
<dbReference type="OrthoDB" id="667380at2"/>
<comment type="caution">
    <text evidence="1">The sequence shown here is derived from an EMBL/GenBank/DDBJ whole genome shotgun (WGS) entry which is preliminary data.</text>
</comment>
<dbReference type="AlphaFoldDB" id="A0A2S7L0X0"/>
<reference evidence="1 2" key="1">
    <citation type="submission" date="2016-11" db="EMBL/GenBank/DDBJ databases">
        <title>Trade-off between light-utilization and light-protection in marine flavobacteria.</title>
        <authorList>
            <person name="Kumagai Y."/>
        </authorList>
    </citation>
    <scope>NUCLEOTIDE SEQUENCE [LARGE SCALE GENOMIC DNA]</scope>
    <source>
        <strain evidence="1 2">ATCC 700397</strain>
    </source>
</reference>
<evidence type="ECO:0000313" key="2">
    <source>
        <dbReference type="Proteomes" id="UP000239522"/>
    </source>
</evidence>